<keyword evidence="5" id="KW-0812">Transmembrane</keyword>
<dbReference type="PRINTS" id="PR01021">
    <property type="entry name" value="OMPADOMAIN"/>
</dbReference>
<dbReference type="InterPro" id="IPR000498">
    <property type="entry name" value="OmpA-like_TM_dom"/>
</dbReference>
<evidence type="ECO:0000256" key="8">
    <source>
        <dbReference type="ARBA" id="ARBA00023136"/>
    </source>
</evidence>
<dbReference type="Proteomes" id="UP000315115">
    <property type="component" value="Chromosome 1"/>
</dbReference>
<evidence type="ECO:0000256" key="7">
    <source>
        <dbReference type="ARBA" id="ARBA00023114"/>
    </source>
</evidence>
<dbReference type="InterPro" id="IPR006665">
    <property type="entry name" value="OmpA-like"/>
</dbReference>
<evidence type="ECO:0000313" key="15">
    <source>
        <dbReference type="Proteomes" id="UP000315115"/>
    </source>
</evidence>
<evidence type="ECO:0000256" key="2">
    <source>
        <dbReference type="ARBA" id="ARBA00005710"/>
    </source>
</evidence>
<dbReference type="CDD" id="cd07185">
    <property type="entry name" value="OmpA_C-like"/>
    <property type="match status" value="1"/>
</dbReference>
<keyword evidence="8 10" id="KW-0472">Membrane</keyword>
<feature type="region of interest" description="Disordered" evidence="11">
    <location>
        <begin position="284"/>
        <end position="303"/>
    </location>
</feature>
<dbReference type="PANTHER" id="PTHR30329:SF21">
    <property type="entry name" value="LIPOPROTEIN YIAD-RELATED"/>
    <property type="match status" value="1"/>
</dbReference>
<feature type="domain" description="OmpA-like" evidence="13">
    <location>
        <begin position="196"/>
        <end position="314"/>
    </location>
</feature>
<dbReference type="InterPro" id="IPR006664">
    <property type="entry name" value="OMP_bac"/>
</dbReference>
<keyword evidence="3" id="KW-0813">Transport</keyword>
<dbReference type="InterPro" id="IPR050330">
    <property type="entry name" value="Bact_OuterMem_StrucFunc"/>
</dbReference>
<dbReference type="Pfam" id="PF01389">
    <property type="entry name" value="OmpA_membrane"/>
    <property type="match status" value="1"/>
</dbReference>
<dbReference type="GO" id="GO:0015288">
    <property type="term" value="F:porin activity"/>
    <property type="evidence" value="ECO:0007669"/>
    <property type="project" value="UniProtKB-KW"/>
</dbReference>
<evidence type="ECO:0000313" key="14">
    <source>
        <dbReference type="EMBL" id="BBL88094.1"/>
    </source>
</evidence>
<dbReference type="GO" id="GO:0006811">
    <property type="term" value="P:monoatomic ion transport"/>
    <property type="evidence" value="ECO:0007669"/>
    <property type="project" value="UniProtKB-KW"/>
</dbReference>
<name>A0A510I357_9VIBR</name>
<dbReference type="GO" id="GO:0046930">
    <property type="term" value="C:pore complex"/>
    <property type="evidence" value="ECO:0007669"/>
    <property type="project" value="UniProtKB-KW"/>
</dbReference>
<keyword evidence="4" id="KW-1134">Transmembrane beta strand</keyword>
<dbReference type="Gene3D" id="3.30.1330.60">
    <property type="entry name" value="OmpA-like domain"/>
    <property type="match status" value="1"/>
</dbReference>
<dbReference type="RefSeq" id="WP_143692133.1">
    <property type="nucleotide sequence ID" value="NZ_AP019798.1"/>
</dbReference>
<dbReference type="SUPFAM" id="SSF56925">
    <property type="entry name" value="OMPA-like"/>
    <property type="match status" value="1"/>
</dbReference>
<dbReference type="GO" id="GO:0009279">
    <property type="term" value="C:cell outer membrane"/>
    <property type="evidence" value="ECO:0007669"/>
    <property type="project" value="UniProtKB-SubCell"/>
</dbReference>
<keyword evidence="9" id="KW-0998">Cell outer membrane</keyword>
<evidence type="ECO:0000256" key="12">
    <source>
        <dbReference type="SAM" id="SignalP"/>
    </source>
</evidence>
<evidence type="ECO:0000256" key="10">
    <source>
        <dbReference type="PROSITE-ProRule" id="PRU00473"/>
    </source>
</evidence>
<dbReference type="Pfam" id="PF00691">
    <property type="entry name" value="OmpA"/>
    <property type="match status" value="1"/>
</dbReference>
<reference evidence="15" key="1">
    <citation type="submission" date="2019-07" db="EMBL/GenBank/DDBJ databases">
        <title>Complete Genome Sequences of Vibrion rotiferianus strain AM7.</title>
        <authorList>
            <person name="Miyazaki K."/>
            <person name="Wiseschart A."/>
            <person name="Pootanakit K."/>
            <person name="Ishimori K."/>
            <person name="Kitahara K."/>
        </authorList>
    </citation>
    <scope>NUCLEOTIDE SEQUENCE [LARGE SCALE GENOMIC DNA]</scope>
    <source>
        <strain evidence="15">AM7</strain>
    </source>
</reference>
<accession>A0A510I357</accession>
<evidence type="ECO:0000256" key="9">
    <source>
        <dbReference type="ARBA" id="ARBA00023237"/>
    </source>
</evidence>
<dbReference type="Gene3D" id="2.40.160.20">
    <property type="match status" value="1"/>
</dbReference>
<dbReference type="AlphaFoldDB" id="A0A510I357"/>
<comment type="similarity">
    <text evidence="2">Belongs to the outer membrane OOP (TC 1.B.6) superfamily. OmpA family.</text>
</comment>
<evidence type="ECO:0000256" key="4">
    <source>
        <dbReference type="ARBA" id="ARBA00022452"/>
    </source>
</evidence>
<protein>
    <submittedName>
        <fullName evidence="14">Membrane protein</fullName>
    </submittedName>
</protein>
<dbReference type="InterPro" id="IPR011250">
    <property type="entry name" value="OMP/PagP_B-barrel"/>
</dbReference>
<dbReference type="PROSITE" id="PS51123">
    <property type="entry name" value="OMPA_2"/>
    <property type="match status" value="1"/>
</dbReference>
<sequence>MKKLAAVISASLLMASAAHAEVYVGGKMGKSWMDDACVAGQACDKDGSTLGAFVGYEMNDYFSVEAGFDNLGNFDQTSFGGHVEAITLAPKFSLPITEDIALYGKVGGAYLMMKDGKDDYSYLGAAGVEFNVSENVTARAEYQTITDINNDSVKAMGNSATLGVAFKFGGNDEVVVEEEPIVEEVVVEEVVAPVVVTKTFETQTIGTGSFALNSTTLKPESAAKLDNLVAFLNEYPQANVDVIGYTDTSGPAAYNQKVSEKRAESVANALVEKGIDASRIHARGEGENNPIASNETREGREQNRRVEIVVPEFEYQVQQ</sequence>
<keyword evidence="12" id="KW-0732">Signal</keyword>
<organism evidence="14 15">
    <name type="scientific">Vibrio rotiferianus</name>
    <dbReference type="NCBI Taxonomy" id="190895"/>
    <lineage>
        <taxon>Bacteria</taxon>
        <taxon>Pseudomonadati</taxon>
        <taxon>Pseudomonadota</taxon>
        <taxon>Gammaproteobacteria</taxon>
        <taxon>Vibrionales</taxon>
        <taxon>Vibrionaceae</taxon>
        <taxon>Vibrio</taxon>
    </lineage>
</organism>
<evidence type="ECO:0000259" key="13">
    <source>
        <dbReference type="PROSITE" id="PS51123"/>
    </source>
</evidence>
<dbReference type="InterPro" id="IPR036737">
    <property type="entry name" value="OmpA-like_sf"/>
</dbReference>
<feature type="signal peptide" evidence="12">
    <location>
        <begin position="1"/>
        <end position="20"/>
    </location>
</feature>
<dbReference type="PRINTS" id="PR01023">
    <property type="entry name" value="NAFLGMOTY"/>
</dbReference>
<evidence type="ECO:0000256" key="11">
    <source>
        <dbReference type="SAM" id="MobiDB-lite"/>
    </source>
</evidence>
<dbReference type="EMBL" id="AP019798">
    <property type="protein sequence ID" value="BBL88094.1"/>
    <property type="molecule type" value="Genomic_DNA"/>
</dbReference>
<gene>
    <name evidence="14" type="ORF">VroAM7_07470</name>
</gene>
<evidence type="ECO:0000256" key="5">
    <source>
        <dbReference type="ARBA" id="ARBA00022692"/>
    </source>
</evidence>
<evidence type="ECO:0000256" key="1">
    <source>
        <dbReference type="ARBA" id="ARBA00004571"/>
    </source>
</evidence>
<comment type="subcellular location">
    <subcellularLocation>
        <location evidence="1">Cell outer membrane</location>
        <topology evidence="1">Multi-pass membrane protein</topology>
    </subcellularLocation>
</comment>
<feature type="chain" id="PRO_5021889622" evidence="12">
    <location>
        <begin position="21"/>
        <end position="319"/>
    </location>
</feature>
<evidence type="ECO:0000256" key="3">
    <source>
        <dbReference type="ARBA" id="ARBA00022448"/>
    </source>
</evidence>
<evidence type="ECO:0000256" key="6">
    <source>
        <dbReference type="ARBA" id="ARBA00023065"/>
    </source>
</evidence>
<dbReference type="SUPFAM" id="SSF103088">
    <property type="entry name" value="OmpA-like"/>
    <property type="match status" value="1"/>
</dbReference>
<dbReference type="PANTHER" id="PTHR30329">
    <property type="entry name" value="STATOR ELEMENT OF FLAGELLAR MOTOR COMPLEX"/>
    <property type="match status" value="1"/>
</dbReference>
<proteinExistence type="inferred from homology"/>
<keyword evidence="6" id="KW-0406">Ion transport</keyword>
<keyword evidence="7" id="KW-0626">Porin</keyword>